<gene>
    <name evidence="3" type="ORF">E6K81_03385</name>
</gene>
<keyword evidence="1" id="KW-0732">Signal</keyword>
<proteinExistence type="predicted"/>
<dbReference type="SUPFAM" id="SSF50998">
    <property type="entry name" value="Quinoprotein alcohol dehydrogenase-like"/>
    <property type="match status" value="2"/>
</dbReference>
<sequence length="484" mass="52390">MEDRMRRFRPHPFLRGLTLAAITLALVSGAAPRAGAEPLWTVTTPKSIVFQRLTPLGSLLVSTDDGLMGVDAATGKTLWTRNDIQKLKECNYDEIGGTSYGLVEFGEGVGGTQRRIEVIDLTTGAKKWDSADLPMNSSQGQMQVPQKGMLVMCGVAKKGKKPVLVAVGADDGALKWQQDAVFTKPLNVLEVKGSGKLFKRYSIHGNQEPVFDTENSMIVYLTVEGPVKLDLAIGNKLWTAPIKAKTLPALQAGYAPMLLDQAIVYVPYDKSLQAVDANTGGLIWTKDHDFKSHVTQMRMTPAGLVVRGAPGVDAKGKLDGKPFLDLLDPKTGLSVWKKPFKDLEDATTFDLHGDKLFIAADGELFAVNLADGTSASVAKYKFKGKEVPSSLQVVDGDYVLSSSQNVMRLDPTGNVKYHSYYPPPGQSGWIKVLSTAAVMATNAASASYAYNNAMANPGSTYKYTLYGNPELTRRFKASQSADAW</sequence>
<reference evidence="3 4" key="1">
    <citation type="journal article" date="2019" name="Nat. Microbiol.">
        <title>Mediterranean grassland soil C-N compound turnover is dependent on rainfall and depth, and is mediated by genomically divergent microorganisms.</title>
        <authorList>
            <person name="Diamond S."/>
            <person name="Andeer P.F."/>
            <person name="Li Z."/>
            <person name="Crits-Christoph A."/>
            <person name="Burstein D."/>
            <person name="Anantharaman K."/>
            <person name="Lane K.R."/>
            <person name="Thomas B.C."/>
            <person name="Pan C."/>
            <person name="Northen T.R."/>
            <person name="Banfield J.F."/>
        </authorList>
    </citation>
    <scope>NUCLEOTIDE SEQUENCE [LARGE SCALE GENOMIC DNA]</scope>
    <source>
        <strain evidence="3">WS_11</strain>
    </source>
</reference>
<dbReference type="InterPro" id="IPR011047">
    <property type="entry name" value="Quinoprotein_ADH-like_sf"/>
</dbReference>
<feature type="signal peptide" evidence="1">
    <location>
        <begin position="1"/>
        <end position="36"/>
    </location>
</feature>
<protein>
    <recommendedName>
        <fullName evidence="2">Pyrrolo-quinoline quinone repeat domain-containing protein</fullName>
    </recommendedName>
</protein>
<evidence type="ECO:0000313" key="4">
    <source>
        <dbReference type="Proteomes" id="UP000319771"/>
    </source>
</evidence>
<feature type="chain" id="PRO_5022158937" description="Pyrrolo-quinoline quinone repeat domain-containing protein" evidence="1">
    <location>
        <begin position="37"/>
        <end position="484"/>
    </location>
</feature>
<dbReference type="PANTHER" id="PTHR34512:SF30">
    <property type="entry name" value="OUTER MEMBRANE PROTEIN ASSEMBLY FACTOR BAMB"/>
    <property type="match status" value="1"/>
</dbReference>
<dbReference type="Gene3D" id="2.130.10.10">
    <property type="entry name" value="YVTN repeat-like/Quinoprotein amine dehydrogenase"/>
    <property type="match status" value="2"/>
</dbReference>
<evidence type="ECO:0000259" key="2">
    <source>
        <dbReference type="Pfam" id="PF13360"/>
    </source>
</evidence>
<dbReference type="AlphaFoldDB" id="A0A538UDB3"/>
<feature type="domain" description="Pyrrolo-quinoline quinone repeat" evidence="2">
    <location>
        <begin position="115"/>
        <end position="374"/>
    </location>
</feature>
<evidence type="ECO:0000256" key="1">
    <source>
        <dbReference type="SAM" id="SignalP"/>
    </source>
</evidence>
<dbReference type="PANTHER" id="PTHR34512">
    <property type="entry name" value="CELL SURFACE PROTEIN"/>
    <property type="match status" value="1"/>
</dbReference>
<dbReference type="Proteomes" id="UP000319771">
    <property type="component" value="Unassembled WGS sequence"/>
</dbReference>
<dbReference type="InterPro" id="IPR015943">
    <property type="entry name" value="WD40/YVTN_repeat-like_dom_sf"/>
</dbReference>
<accession>A0A538UDB3</accession>
<name>A0A538UDB3_UNCEI</name>
<dbReference type="EMBL" id="VBPB01000049">
    <property type="protein sequence ID" value="TMQ73709.1"/>
    <property type="molecule type" value="Genomic_DNA"/>
</dbReference>
<dbReference type="InterPro" id="IPR018391">
    <property type="entry name" value="PQQ_b-propeller_rpt"/>
</dbReference>
<dbReference type="InterPro" id="IPR002372">
    <property type="entry name" value="PQQ_rpt_dom"/>
</dbReference>
<dbReference type="SMART" id="SM00564">
    <property type="entry name" value="PQQ"/>
    <property type="match status" value="2"/>
</dbReference>
<evidence type="ECO:0000313" key="3">
    <source>
        <dbReference type="EMBL" id="TMQ73709.1"/>
    </source>
</evidence>
<dbReference type="Pfam" id="PF13360">
    <property type="entry name" value="PQQ_2"/>
    <property type="match status" value="1"/>
</dbReference>
<comment type="caution">
    <text evidence="3">The sequence shown here is derived from an EMBL/GenBank/DDBJ whole genome shotgun (WGS) entry which is preliminary data.</text>
</comment>
<organism evidence="3 4">
    <name type="scientific">Eiseniibacteriota bacterium</name>
    <dbReference type="NCBI Taxonomy" id="2212470"/>
    <lineage>
        <taxon>Bacteria</taxon>
        <taxon>Candidatus Eiseniibacteriota</taxon>
    </lineage>
</organism>